<comment type="caution">
    <text evidence="4">The sequence shown here is derived from an EMBL/GenBank/DDBJ whole genome shotgun (WGS) entry which is preliminary data.</text>
</comment>
<organism evidence="4 5">
    <name type="scientific">Handroanthus impetiginosus</name>
    <dbReference type="NCBI Taxonomy" id="429701"/>
    <lineage>
        <taxon>Eukaryota</taxon>
        <taxon>Viridiplantae</taxon>
        <taxon>Streptophyta</taxon>
        <taxon>Embryophyta</taxon>
        <taxon>Tracheophyta</taxon>
        <taxon>Spermatophyta</taxon>
        <taxon>Magnoliopsida</taxon>
        <taxon>eudicotyledons</taxon>
        <taxon>Gunneridae</taxon>
        <taxon>Pentapetalae</taxon>
        <taxon>asterids</taxon>
        <taxon>lamiids</taxon>
        <taxon>Lamiales</taxon>
        <taxon>Bignoniaceae</taxon>
        <taxon>Crescentiina</taxon>
        <taxon>Tabebuia alliance</taxon>
        <taxon>Handroanthus</taxon>
    </lineage>
</organism>
<keyword evidence="3" id="KW-0732">Signal</keyword>
<name>A0A2G9HMS1_9LAMI</name>
<dbReference type="PANTHER" id="PTHR31614">
    <property type="entry name" value="PROTEIN DOWNSTREAM OF FLC-RELATED"/>
    <property type="match status" value="1"/>
</dbReference>
<dbReference type="Pfam" id="PF01190">
    <property type="entry name" value="Pollen_Ole_e_1"/>
    <property type="match status" value="1"/>
</dbReference>
<keyword evidence="5" id="KW-1185">Reference proteome</keyword>
<reference evidence="5" key="1">
    <citation type="journal article" date="2018" name="Gigascience">
        <title>Genome assembly of the Pink Ipe (Handroanthus impetiginosus, Bignoniaceae), a highly valued, ecologically keystone Neotropical timber forest tree.</title>
        <authorList>
            <person name="Silva-Junior O.B."/>
            <person name="Grattapaglia D."/>
            <person name="Novaes E."/>
            <person name="Collevatti R.G."/>
        </authorList>
    </citation>
    <scope>NUCLEOTIDE SEQUENCE [LARGE SCALE GENOMIC DNA]</scope>
    <source>
        <strain evidence="5">cv. UFG-1</strain>
    </source>
</reference>
<evidence type="ECO:0000313" key="4">
    <source>
        <dbReference type="EMBL" id="PIN18829.1"/>
    </source>
</evidence>
<evidence type="ECO:0000313" key="5">
    <source>
        <dbReference type="Proteomes" id="UP000231279"/>
    </source>
</evidence>
<evidence type="ECO:0000256" key="1">
    <source>
        <dbReference type="ARBA" id="ARBA00010049"/>
    </source>
</evidence>
<accession>A0A2G9HMS1</accession>
<dbReference type="InterPro" id="IPR006041">
    <property type="entry name" value="Pollen_Ole_e1_allergen"/>
</dbReference>
<dbReference type="EMBL" id="NKXS01001391">
    <property type="protein sequence ID" value="PIN18829.1"/>
    <property type="molecule type" value="Genomic_DNA"/>
</dbReference>
<evidence type="ECO:0000256" key="2">
    <source>
        <dbReference type="ARBA" id="ARBA00023157"/>
    </source>
</evidence>
<dbReference type="OrthoDB" id="1888725at2759"/>
<feature type="signal peptide" evidence="3">
    <location>
        <begin position="1"/>
        <end position="24"/>
    </location>
</feature>
<evidence type="ECO:0008006" key="6">
    <source>
        <dbReference type="Google" id="ProtNLM"/>
    </source>
</evidence>
<protein>
    <recommendedName>
        <fullName evidence="6">Pollen allergen Ole e 1 family</fullName>
    </recommendedName>
</protein>
<feature type="chain" id="PRO_5013956995" description="Pollen allergen Ole e 1 family" evidence="3">
    <location>
        <begin position="25"/>
        <end position="166"/>
    </location>
</feature>
<proteinExistence type="inferred from homology"/>
<dbReference type="AlphaFoldDB" id="A0A2G9HMS1"/>
<dbReference type="PANTHER" id="PTHR31614:SF24">
    <property type="entry name" value="OLEE1-LIKE PROTEIN"/>
    <property type="match status" value="1"/>
</dbReference>
<sequence>MGKLSQLVILFAGALSLLSLCATASGPKFIVEGQVFCEVCRANFINRLSEPMPGAKVRLECRGEDKGNITLSLEGVTNDKGVYQLPVEGDHGTESCEVLLVKSSKPECDVIPSEGWAGKPSSRVTITTNNGFHGQTRQANPLGFTRKVALPQCKELFKELELTQDF</sequence>
<comment type="similarity">
    <text evidence="1">Belongs to the Ole e I family.</text>
</comment>
<gene>
    <name evidence="4" type="ORF">CDL12_08496</name>
</gene>
<dbReference type="Proteomes" id="UP000231279">
    <property type="component" value="Unassembled WGS sequence"/>
</dbReference>
<evidence type="ECO:0000256" key="3">
    <source>
        <dbReference type="SAM" id="SignalP"/>
    </source>
</evidence>
<keyword evidence="2" id="KW-1015">Disulfide bond</keyword>